<protein>
    <recommendedName>
        <fullName evidence="5">PKD domain-containing protein</fullName>
    </recommendedName>
</protein>
<evidence type="ECO:0000313" key="6">
    <source>
        <dbReference type="EMBL" id="TRZ04494.1"/>
    </source>
</evidence>
<dbReference type="InterPro" id="IPR035986">
    <property type="entry name" value="PKD_dom_sf"/>
</dbReference>
<keyword evidence="7" id="KW-1185">Reference proteome</keyword>
<dbReference type="CDD" id="cd00146">
    <property type="entry name" value="PKD"/>
    <property type="match status" value="1"/>
</dbReference>
<accession>A0A553RQN3</accession>
<dbReference type="PROSITE" id="PS51257">
    <property type="entry name" value="PROKAR_LIPOPROTEIN"/>
    <property type="match status" value="1"/>
</dbReference>
<dbReference type="Proteomes" id="UP000316079">
    <property type="component" value="Unassembled WGS sequence"/>
</dbReference>
<keyword evidence="3" id="KW-0812">Transmembrane</keyword>
<keyword evidence="3" id="KW-1133">Transmembrane helix</keyword>
<feature type="domain" description="PKD" evidence="5">
    <location>
        <begin position="85"/>
        <end position="120"/>
    </location>
</feature>
<evidence type="ECO:0000313" key="7">
    <source>
        <dbReference type="Proteomes" id="UP000316079"/>
    </source>
</evidence>
<feature type="signal peptide" evidence="4">
    <location>
        <begin position="1"/>
        <end position="24"/>
    </location>
</feature>
<dbReference type="AlphaFoldDB" id="A0A553RQN3"/>
<feature type="chain" id="PRO_5021825516" description="PKD domain-containing protein" evidence="4">
    <location>
        <begin position="25"/>
        <end position="311"/>
    </location>
</feature>
<keyword evidence="3" id="KW-0472">Membrane</keyword>
<evidence type="ECO:0000256" key="2">
    <source>
        <dbReference type="ARBA" id="ARBA00023180"/>
    </source>
</evidence>
<evidence type="ECO:0000256" key="3">
    <source>
        <dbReference type="SAM" id="Phobius"/>
    </source>
</evidence>
<organism evidence="6 7">
    <name type="scientific">Danionella cerebrum</name>
    <dbReference type="NCBI Taxonomy" id="2873325"/>
    <lineage>
        <taxon>Eukaryota</taxon>
        <taxon>Metazoa</taxon>
        <taxon>Chordata</taxon>
        <taxon>Craniata</taxon>
        <taxon>Vertebrata</taxon>
        <taxon>Euteleostomi</taxon>
        <taxon>Actinopterygii</taxon>
        <taxon>Neopterygii</taxon>
        <taxon>Teleostei</taxon>
        <taxon>Ostariophysi</taxon>
        <taxon>Cypriniformes</taxon>
        <taxon>Danionidae</taxon>
        <taxon>Danioninae</taxon>
        <taxon>Danionella</taxon>
    </lineage>
</organism>
<dbReference type="GO" id="GO:0005886">
    <property type="term" value="C:plasma membrane"/>
    <property type="evidence" value="ECO:0007669"/>
    <property type="project" value="TreeGrafter"/>
</dbReference>
<proteinExistence type="predicted"/>
<dbReference type="Pfam" id="PF00801">
    <property type="entry name" value="PKD"/>
    <property type="match status" value="1"/>
</dbReference>
<dbReference type="InterPro" id="IPR000601">
    <property type="entry name" value="PKD_dom"/>
</dbReference>
<reference evidence="6 7" key="1">
    <citation type="journal article" date="2019" name="Sci. Data">
        <title>Hybrid genome assembly and annotation of Danionella translucida.</title>
        <authorList>
            <person name="Kadobianskyi M."/>
            <person name="Schulze L."/>
            <person name="Schuelke M."/>
            <person name="Judkewitz B."/>
        </authorList>
    </citation>
    <scope>NUCLEOTIDE SEQUENCE [LARGE SCALE GENOMIC DNA]</scope>
    <source>
        <strain evidence="6 7">Bolton</strain>
    </source>
</reference>
<keyword evidence="2" id="KW-0325">Glycoprotein</keyword>
<dbReference type="STRING" id="623744.A0A553RQN3"/>
<name>A0A553RQN3_9TELE</name>
<dbReference type="InterPro" id="IPR045219">
    <property type="entry name" value="PKAT"/>
</dbReference>
<keyword evidence="1 4" id="KW-0732">Signal</keyword>
<gene>
    <name evidence="6" type="ORF">DNTS_027558</name>
</gene>
<dbReference type="OrthoDB" id="8510435at2759"/>
<evidence type="ECO:0000256" key="4">
    <source>
        <dbReference type="SAM" id="SignalP"/>
    </source>
</evidence>
<dbReference type="EMBL" id="SRMA01000189">
    <property type="protein sequence ID" value="TRZ04494.1"/>
    <property type="molecule type" value="Genomic_DNA"/>
</dbReference>
<dbReference type="SUPFAM" id="SSF49299">
    <property type="entry name" value="PKD domain"/>
    <property type="match status" value="1"/>
</dbReference>
<comment type="caution">
    <text evidence="6">The sequence shown here is derived from an EMBL/GenBank/DDBJ whole genome shotgun (WGS) entry which is preliminary data.</text>
</comment>
<sequence>MISLRTWSGLVHTLFSLLSSSCFGIPNEPSHQLSGNVKGKVILHQTERNSTYLQDGWNLASCTRTMVSFELLDPRHNLHLVNFIYSWDLGNGELHKGPEPFVKCYYTSPGNYTLKLSIESRTPQHSRMTGLYAVDLTVLDAIKSIELRGPLIYNVDQSSILSFLVVGSPPVWLCWRVLPDCHTPSSTSCNLVRLRGNIFNLNYTFKSVGKHCLDLSVKNDISSIQTFYHIYVQGSSVTLFFMLPCAAVIIASLILISVTVCRPHKQKKGGSTHYISFTDIELHAKNVPEEKTSFSNESQPLLHQLRASLNT</sequence>
<evidence type="ECO:0000256" key="1">
    <source>
        <dbReference type="ARBA" id="ARBA00022729"/>
    </source>
</evidence>
<feature type="transmembrane region" description="Helical" evidence="3">
    <location>
        <begin position="239"/>
        <end position="261"/>
    </location>
</feature>
<evidence type="ECO:0000259" key="5">
    <source>
        <dbReference type="PROSITE" id="PS50093"/>
    </source>
</evidence>
<dbReference type="PANTHER" id="PTHR11861">
    <property type="entry name" value="MELANOCYTE PROTEIN PMEL 17-RELATED"/>
    <property type="match status" value="1"/>
</dbReference>
<dbReference type="PROSITE" id="PS50093">
    <property type="entry name" value="PKD"/>
    <property type="match status" value="1"/>
</dbReference>
<dbReference type="PANTHER" id="PTHR11861:SF10">
    <property type="entry name" value="TRANSMEMBRANE PROTEIN 130"/>
    <property type="match status" value="1"/>
</dbReference>